<evidence type="ECO:0000313" key="2">
    <source>
        <dbReference type="EMBL" id="KAK4103301.1"/>
    </source>
</evidence>
<feature type="compositionally biased region" description="Basic and acidic residues" evidence="1">
    <location>
        <begin position="96"/>
        <end position="106"/>
    </location>
</feature>
<evidence type="ECO:0000313" key="3">
    <source>
        <dbReference type="Proteomes" id="UP001305647"/>
    </source>
</evidence>
<comment type="caution">
    <text evidence="2">The sequence shown here is derived from an EMBL/GenBank/DDBJ whole genome shotgun (WGS) entry which is preliminary data.</text>
</comment>
<keyword evidence="3" id="KW-1185">Reference proteome</keyword>
<organism evidence="2 3">
    <name type="scientific">Parathielavia hyrcaniae</name>
    <dbReference type="NCBI Taxonomy" id="113614"/>
    <lineage>
        <taxon>Eukaryota</taxon>
        <taxon>Fungi</taxon>
        <taxon>Dikarya</taxon>
        <taxon>Ascomycota</taxon>
        <taxon>Pezizomycotina</taxon>
        <taxon>Sordariomycetes</taxon>
        <taxon>Sordariomycetidae</taxon>
        <taxon>Sordariales</taxon>
        <taxon>Chaetomiaceae</taxon>
        <taxon>Parathielavia</taxon>
    </lineage>
</organism>
<reference evidence="2" key="2">
    <citation type="submission" date="2023-05" db="EMBL/GenBank/DDBJ databases">
        <authorList>
            <consortium name="Lawrence Berkeley National Laboratory"/>
            <person name="Steindorff A."/>
            <person name="Hensen N."/>
            <person name="Bonometti L."/>
            <person name="Westerberg I."/>
            <person name="Brannstrom I.O."/>
            <person name="Guillou S."/>
            <person name="Cros-Aarteil S."/>
            <person name="Calhoun S."/>
            <person name="Haridas S."/>
            <person name="Kuo A."/>
            <person name="Mondo S."/>
            <person name="Pangilinan J."/>
            <person name="Riley R."/>
            <person name="Labutti K."/>
            <person name="Andreopoulos B."/>
            <person name="Lipzen A."/>
            <person name="Chen C."/>
            <person name="Yanf M."/>
            <person name="Daum C."/>
            <person name="Ng V."/>
            <person name="Clum A."/>
            <person name="Ohm R."/>
            <person name="Martin F."/>
            <person name="Silar P."/>
            <person name="Natvig D."/>
            <person name="Lalanne C."/>
            <person name="Gautier V."/>
            <person name="Ament-Velasquez S.L."/>
            <person name="Kruys A."/>
            <person name="Hutchinson M.I."/>
            <person name="Powell A.J."/>
            <person name="Barry K."/>
            <person name="Miller A.N."/>
            <person name="Grigoriev I.V."/>
            <person name="Debuchy R."/>
            <person name="Gladieux P."/>
            <person name="Thoren M.H."/>
            <person name="Johannesson H."/>
        </authorList>
    </citation>
    <scope>NUCLEOTIDE SEQUENCE</scope>
    <source>
        <strain evidence="2">CBS 757.83</strain>
    </source>
</reference>
<evidence type="ECO:0000256" key="1">
    <source>
        <dbReference type="SAM" id="MobiDB-lite"/>
    </source>
</evidence>
<accession>A0AAN6T3W5</accession>
<sequence>MDNLKTSGTMAQAGLPKLPMNLNSNLKLKDKSIHCQKPKLHSKWYHDPRGIIQRQTQTPNVSPDPNPMPSDPNALFETKSQDSAKKGNPKPNILNQKKDIRSESHTRRLRQQRKYRTRSSSAKTMLPLSQIQTPSTKEKQNSIMLSQKDIQSRCSLSNPKFKTPPTKEIQNPIILHQKDDLSYPSIPPSIKLSWCC</sequence>
<feature type="compositionally biased region" description="Basic residues" evidence="1">
    <location>
        <begin position="107"/>
        <end position="117"/>
    </location>
</feature>
<feature type="region of interest" description="Disordered" evidence="1">
    <location>
        <begin position="1"/>
        <end position="22"/>
    </location>
</feature>
<dbReference type="AlphaFoldDB" id="A0AAN6T3W5"/>
<dbReference type="Proteomes" id="UP001305647">
    <property type="component" value="Unassembled WGS sequence"/>
</dbReference>
<reference evidence="2" key="1">
    <citation type="journal article" date="2023" name="Mol. Phylogenet. Evol.">
        <title>Genome-scale phylogeny and comparative genomics of the fungal order Sordariales.</title>
        <authorList>
            <person name="Hensen N."/>
            <person name="Bonometti L."/>
            <person name="Westerberg I."/>
            <person name="Brannstrom I.O."/>
            <person name="Guillou S."/>
            <person name="Cros-Aarteil S."/>
            <person name="Calhoun S."/>
            <person name="Haridas S."/>
            <person name="Kuo A."/>
            <person name="Mondo S."/>
            <person name="Pangilinan J."/>
            <person name="Riley R."/>
            <person name="LaButti K."/>
            <person name="Andreopoulos B."/>
            <person name="Lipzen A."/>
            <person name="Chen C."/>
            <person name="Yan M."/>
            <person name="Daum C."/>
            <person name="Ng V."/>
            <person name="Clum A."/>
            <person name="Steindorff A."/>
            <person name="Ohm R.A."/>
            <person name="Martin F."/>
            <person name="Silar P."/>
            <person name="Natvig D.O."/>
            <person name="Lalanne C."/>
            <person name="Gautier V."/>
            <person name="Ament-Velasquez S.L."/>
            <person name="Kruys A."/>
            <person name="Hutchinson M.I."/>
            <person name="Powell A.J."/>
            <person name="Barry K."/>
            <person name="Miller A.N."/>
            <person name="Grigoriev I.V."/>
            <person name="Debuchy R."/>
            <person name="Gladieux P."/>
            <person name="Hiltunen Thoren M."/>
            <person name="Johannesson H."/>
        </authorList>
    </citation>
    <scope>NUCLEOTIDE SEQUENCE</scope>
    <source>
        <strain evidence="2">CBS 757.83</strain>
    </source>
</reference>
<name>A0AAN6T3W5_9PEZI</name>
<proteinExistence type="predicted"/>
<feature type="compositionally biased region" description="Polar residues" evidence="1">
    <location>
        <begin position="119"/>
        <end position="143"/>
    </location>
</feature>
<gene>
    <name evidence="2" type="ORF">N658DRAFT_494630</name>
</gene>
<feature type="compositionally biased region" description="Polar residues" evidence="1">
    <location>
        <begin position="1"/>
        <end position="10"/>
    </location>
</feature>
<protein>
    <submittedName>
        <fullName evidence="2">Uncharacterized protein</fullName>
    </submittedName>
</protein>
<feature type="region of interest" description="Disordered" evidence="1">
    <location>
        <begin position="55"/>
        <end position="143"/>
    </location>
</feature>
<dbReference type="EMBL" id="MU863629">
    <property type="protein sequence ID" value="KAK4103301.1"/>
    <property type="molecule type" value="Genomic_DNA"/>
</dbReference>